<protein>
    <recommendedName>
        <fullName evidence="5">3-deoxy-manno-octulosonate cytidylyltransferase</fullName>
        <ecNumber evidence="5">2.7.7.38</ecNumber>
    </recommendedName>
    <alternativeName>
        <fullName evidence="5">CMP-2-keto-3-deoxyoctulosonic acid synthase</fullName>
        <shortName evidence="5">CKS</shortName>
        <shortName evidence="5">CMP-KDO synthase</shortName>
    </alternativeName>
</protein>
<keyword evidence="5" id="KW-0963">Cytoplasm</keyword>
<evidence type="ECO:0000256" key="1">
    <source>
        <dbReference type="ARBA" id="ARBA00004370"/>
    </source>
</evidence>
<comment type="function">
    <text evidence="5">Activates KDO (a required 8-carbon sugar) for incorporation into bacterial lipopolysaccharide in Gram-negative bacteria.</text>
</comment>
<dbReference type="NCBIfam" id="NF003952">
    <property type="entry name" value="PRK05450.1-5"/>
    <property type="match status" value="1"/>
</dbReference>
<dbReference type="UniPathway" id="UPA00358">
    <property type="reaction ID" value="UER00476"/>
</dbReference>
<reference evidence="6 7" key="1">
    <citation type="submission" date="2020-06" db="EMBL/GenBank/DDBJ databases">
        <title>Whole-genome sequence of Allochromatium humboldtianum DSM 21881, type strain.</title>
        <authorList>
            <person name="Kyndt J.A."/>
            <person name="Meyer T.E."/>
        </authorList>
    </citation>
    <scope>NUCLEOTIDE SEQUENCE [LARGE SCALE GENOMIC DNA]</scope>
    <source>
        <strain evidence="6 7">DSM 21881</strain>
    </source>
</reference>
<dbReference type="GO" id="GO:0016020">
    <property type="term" value="C:membrane"/>
    <property type="evidence" value="ECO:0007669"/>
    <property type="project" value="UniProtKB-SubCell"/>
</dbReference>
<dbReference type="InterPro" id="IPR029044">
    <property type="entry name" value="Nucleotide-diphossugar_trans"/>
</dbReference>
<organism evidence="6 7">
    <name type="scientific">Allochromatium humboldtianum</name>
    <dbReference type="NCBI Taxonomy" id="504901"/>
    <lineage>
        <taxon>Bacteria</taxon>
        <taxon>Pseudomonadati</taxon>
        <taxon>Pseudomonadota</taxon>
        <taxon>Gammaproteobacteria</taxon>
        <taxon>Chromatiales</taxon>
        <taxon>Chromatiaceae</taxon>
        <taxon>Allochromatium</taxon>
    </lineage>
</organism>
<dbReference type="NCBIfam" id="TIGR00466">
    <property type="entry name" value="kdsB"/>
    <property type="match status" value="1"/>
</dbReference>
<evidence type="ECO:0000256" key="5">
    <source>
        <dbReference type="HAMAP-Rule" id="MF_00057"/>
    </source>
</evidence>
<keyword evidence="3 5" id="KW-0548">Nucleotidyltransferase</keyword>
<gene>
    <name evidence="5 6" type="primary">kdsB</name>
    <name evidence="6" type="ORF">HW932_04840</name>
</gene>
<dbReference type="HAMAP" id="MF_00057">
    <property type="entry name" value="KdsB"/>
    <property type="match status" value="1"/>
</dbReference>
<dbReference type="CDD" id="cd02517">
    <property type="entry name" value="CMP-KDO-Synthetase"/>
    <property type="match status" value="1"/>
</dbReference>
<keyword evidence="4 5" id="KW-0448">Lipopolysaccharide biosynthesis</keyword>
<dbReference type="EMBL" id="JABZEO010000003">
    <property type="protein sequence ID" value="NVZ08583.1"/>
    <property type="molecule type" value="Genomic_DNA"/>
</dbReference>
<dbReference type="InterPro" id="IPR004528">
    <property type="entry name" value="KdsB"/>
</dbReference>
<accession>A0A850RHM9</accession>
<evidence type="ECO:0000313" key="7">
    <source>
        <dbReference type="Proteomes" id="UP000592294"/>
    </source>
</evidence>
<dbReference type="GO" id="GO:0005829">
    <property type="term" value="C:cytosol"/>
    <property type="evidence" value="ECO:0007669"/>
    <property type="project" value="TreeGrafter"/>
</dbReference>
<keyword evidence="2 5" id="KW-0808">Transferase</keyword>
<dbReference type="PANTHER" id="PTHR42866:SF2">
    <property type="entry name" value="3-DEOXY-MANNO-OCTULOSONATE CYTIDYLYLTRANSFERASE, MITOCHONDRIAL"/>
    <property type="match status" value="1"/>
</dbReference>
<dbReference type="GO" id="GO:0033468">
    <property type="term" value="P:CMP-keto-3-deoxy-D-manno-octulosonic acid biosynthetic process"/>
    <property type="evidence" value="ECO:0007669"/>
    <property type="project" value="UniProtKB-UniRule"/>
</dbReference>
<comment type="pathway">
    <text evidence="5">Nucleotide-sugar biosynthesis; CMP-3-deoxy-D-manno-octulosonate biosynthesis; CMP-3-deoxy-D-manno-octulosonate from 3-deoxy-D-manno-octulosonate and CTP: step 1/1.</text>
</comment>
<name>A0A850RHM9_9GAMM</name>
<comment type="similarity">
    <text evidence="5">Belongs to the KdsB family.</text>
</comment>
<dbReference type="RefSeq" id="WP_176975375.1">
    <property type="nucleotide sequence ID" value="NZ_JABZEO010000003.1"/>
</dbReference>
<comment type="catalytic activity">
    <reaction evidence="5">
        <text>3-deoxy-alpha-D-manno-oct-2-ulosonate + CTP = CMP-3-deoxy-beta-D-manno-octulosonate + diphosphate</text>
        <dbReference type="Rhea" id="RHEA:23448"/>
        <dbReference type="ChEBI" id="CHEBI:33019"/>
        <dbReference type="ChEBI" id="CHEBI:37563"/>
        <dbReference type="ChEBI" id="CHEBI:85986"/>
        <dbReference type="ChEBI" id="CHEBI:85987"/>
        <dbReference type="EC" id="2.7.7.38"/>
    </reaction>
</comment>
<evidence type="ECO:0000256" key="4">
    <source>
        <dbReference type="ARBA" id="ARBA00022985"/>
    </source>
</evidence>
<dbReference type="Pfam" id="PF02348">
    <property type="entry name" value="CTP_transf_3"/>
    <property type="match status" value="1"/>
</dbReference>
<evidence type="ECO:0000256" key="3">
    <source>
        <dbReference type="ARBA" id="ARBA00022695"/>
    </source>
</evidence>
<dbReference type="NCBIfam" id="NF009905">
    <property type="entry name" value="PRK13368.1"/>
    <property type="match status" value="1"/>
</dbReference>
<sequence>MDRDFKVVIPARYGSTRLPGKPLLDIDGKPMIQHVVERAQASGAGEVVVATDDQRIREVCAKLGIAVEMTASNHRSGSDRIAEVIERRGWSDDTIVVNLQGDEPCMPPALIDQVASSLAEREEAGMATLAHPITDSTTLFDPHVVKVAISSTGFALYFSRAPIPWHRDEFLGNKARLPKSVDFLRHIGLYAYRAAFLARFVRLAPAPLEIAESLEQLRALWHGASIHVGLAAEAPGPGVDTADDLARVTEFLSAGRASPAPSLG</sequence>
<dbReference type="Proteomes" id="UP000592294">
    <property type="component" value="Unassembled WGS sequence"/>
</dbReference>
<dbReference type="EC" id="2.7.7.38" evidence="5"/>
<dbReference type="AlphaFoldDB" id="A0A850RHM9"/>
<dbReference type="Gene3D" id="3.90.550.10">
    <property type="entry name" value="Spore Coat Polysaccharide Biosynthesis Protein SpsA, Chain A"/>
    <property type="match status" value="1"/>
</dbReference>
<dbReference type="FunFam" id="3.90.550.10:FF:000011">
    <property type="entry name" value="3-deoxy-manno-octulosonate cytidylyltransferase"/>
    <property type="match status" value="1"/>
</dbReference>
<dbReference type="NCBIfam" id="NF003950">
    <property type="entry name" value="PRK05450.1-3"/>
    <property type="match status" value="1"/>
</dbReference>
<evidence type="ECO:0000313" key="6">
    <source>
        <dbReference type="EMBL" id="NVZ08583.1"/>
    </source>
</evidence>
<dbReference type="InterPro" id="IPR003329">
    <property type="entry name" value="Cytidylyl_trans"/>
</dbReference>
<proteinExistence type="inferred from homology"/>
<keyword evidence="7" id="KW-1185">Reference proteome</keyword>
<dbReference type="GO" id="GO:0009103">
    <property type="term" value="P:lipopolysaccharide biosynthetic process"/>
    <property type="evidence" value="ECO:0007669"/>
    <property type="project" value="UniProtKB-UniRule"/>
</dbReference>
<dbReference type="GO" id="GO:0008690">
    <property type="term" value="F:3-deoxy-manno-octulosonate cytidylyltransferase activity"/>
    <property type="evidence" value="ECO:0007669"/>
    <property type="project" value="UniProtKB-UniRule"/>
</dbReference>
<comment type="subcellular location">
    <subcellularLocation>
        <location evidence="5">Cytoplasm</location>
    </subcellularLocation>
    <subcellularLocation>
        <location evidence="1">Membrane</location>
    </subcellularLocation>
</comment>
<dbReference type="PANTHER" id="PTHR42866">
    <property type="entry name" value="3-DEOXY-MANNO-OCTULOSONATE CYTIDYLYLTRANSFERASE"/>
    <property type="match status" value="1"/>
</dbReference>
<evidence type="ECO:0000256" key="2">
    <source>
        <dbReference type="ARBA" id="ARBA00022679"/>
    </source>
</evidence>
<comment type="caution">
    <text evidence="6">The sequence shown here is derived from an EMBL/GenBank/DDBJ whole genome shotgun (WGS) entry which is preliminary data.</text>
</comment>
<dbReference type="SUPFAM" id="SSF53448">
    <property type="entry name" value="Nucleotide-diphospho-sugar transferases"/>
    <property type="match status" value="1"/>
</dbReference>